<name>A0A5B9QHP1_9BACT</name>
<protein>
    <submittedName>
        <fullName evidence="1">Uncharacterized protein</fullName>
    </submittedName>
</protein>
<gene>
    <name evidence="1" type="ORF">UC8_05350</name>
</gene>
<accession>A0A5B9QHP1</accession>
<sequence length="111" mass="12080">MLIVMVVLIAMLGMAAVHQRRLSAALRIEEAVVAAEARHRGPLFALAQALEIAESGPPPNNPSIYGLQFVAPGETQRQAYSIRYTRTGSQWTVDVQRIDDASGLLALPTHF</sequence>
<reference evidence="1 2" key="1">
    <citation type="submission" date="2019-08" db="EMBL/GenBank/DDBJ databases">
        <title>Deep-cultivation of Planctomycetes and their phenomic and genomic characterization uncovers novel biology.</title>
        <authorList>
            <person name="Wiegand S."/>
            <person name="Jogler M."/>
            <person name="Boedeker C."/>
            <person name="Pinto D."/>
            <person name="Vollmers J."/>
            <person name="Rivas-Marin E."/>
            <person name="Kohn T."/>
            <person name="Peeters S.H."/>
            <person name="Heuer A."/>
            <person name="Rast P."/>
            <person name="Oberbeckmann S."/>
            <person name="Bunk B."/>
            <person name="Jeske O."/>
            <person name="Meyerdierks A."/>
            <person name="Storesund J.E."/>
            <person name="Kallscheuer N."/>
            <person name="Luecker S."/>
            <person name="Lage O.M."/>
            <person name="Pohl T."/>
            <person name="Merkel B.J."/>
            <person name="Hornburger P."/>
            <person name="Mueller R.-W."/>
            <person name="Bruemmer F."/>
            <person name="Labrenz M."/>
            <person name="Spormann A.M."/>
            <person name="Op den Camp H."/>
            <person name="Overmann J."/>
            <person name="Amann R."/>
            <person name="Jetten M.S.M."/>
            <person name="Mascher T."/>
            <person name="Medema M.H."/>
            <person name="Devos D.P."/>
            <person name="Kaster A.-K."/>
            <person name="Ovreas L."/>
            <person name="Rohde M."/>
            <person name="Galperin M.Y."/>
            <person name="Jogler C."/>
        </authorList>
    </citation>
    <scope>NUCLEOTIDE SEQUENCE [LARGE SCALE GENOMIC DNA]</scope>
    <source>
        <strain evidence="1 2">UC8</strain>
    </source>
</reference>
<keyword evidence="2" id="KW-1185">Reference proteome</keyword>
<dbReference type="KEGG" id="rul:UC8_05350"/>
<evidence type="ECO:0000313" key="2">
    <source>
        <dbReference type="Proteomes" id="UP000325286"/>
    </source>
</evidence>
<dbReference type="EMBL" id="CP042914">
    <property type="protein sequence ID" value="QEG38578.1"/>
    <property type="molecule type" value="Genomic_DNA"/>
</dbReference>
<organism evidence="1 2">
    <name type="scientific">Roseimaritima ulvae</name>
    <dbReference type="NCBI Taxonomy" id="980254"/>
    <lineage>
        <taxon>Bacteria</taxon>
        <taxon>Pseudomonadati</taxon>
        <taxon>Planctomycetota</taxon>
        <taxon>Planctomycetia</taxon>
        <taxon>Pirellulales</taxon>
        <taxon>Pirellulaceae</taxon>
        <taxon>Roseimaritima</taxon>
    </lineage>
</organism>
<dbReference type="AlphaFoldDB" id="A0A5B9QHP1"/>
<dbReference type="Proteomes" id="UP000325286">
    <property type="component" value="Chromosome"/>
</dbReference>
<proteinExistence type="predicted"/>
<evidence type="ECO:0000313" key="1">
    <source>
        <dbReference type="EMBL" id="QEG38578.1"/>
    </source>
</evidence>